<comment type="caution">
    <text evidence="2">The sequence shown here is derived from an EMBL/GenBank/DDBJ whole genome shotgun (WGS) entry which is preliminary data.</text>
</comment>
<evidence type="ECO:0000313" key="3">
    <source>
        <dbReference type="Proteomes" id="UP001557465"/>
    </source>
</evidence>
<sequence>MIASSVFCRRKVLGTALLAPLATGIFPGVAFAQDFERFKAALDASRSIADTLAANVAEASFPINAQTAKAWQDTDFQGRRQLADAAVEIPAEELRPFVIEGQETLYDAMLLAGVAPIPSPDQVVAIPIEQVPSKTTCPAAARTAWEIFLDALGLLDESEIIEEVLKAIGGEQTMDDMADAVKKKDIERFFDGCKKLLTLFGEKTFLEMFIEKAGKKAFSKLLAALSLRMIPFVGWGYVLVSIALSVNRHWADIICDRAE</sequence>
<keyword evidence="3" id="KW-1185">Reference proteome</keyword>
<evidence type="ECO:0000313" key="2">
    <source>
        <dbReference type="EMBL" id="MEX1662625.1"/>
    </source>
</evidence>
<dbReference type="Proteomes" id="UP001557465">
    <property type="component" value="Unassembled WGS sequence"/>
</dbReference>
<reference evidence="2 3" key="1">
    <citation type="journal article" date="2011" name="Int. J. Syst. Evol. Microbiol.">
        <title>Zhongshania antarctica gen. nov., sp. nov. and Zhongshania guokunii sp. nov., gammaproteobacteria respectively isolated from coastal attached (fast) ice and surface seawater of the Antarctic.</title>
        <authorList>
            <person name="Li H.J."/>
            <person name="Zhang X.Y."/>
            <person name="Chen C.X."/>
            <person name="Zhang Y.J."/>
            <person name="Gao Z.M."/>
            <person name="Yu Y."/>
            <person name="Chen X.L."/>
            <person name="Chen B."/>
            <person name="Zhang Y.Z."/>
        </authorList>
    </citation>
    <scope>NUCLEOTIDE SEQUENCE [LARGE SCALE GENOMIC DNA]</scope>
    <source>
        <strain evidence="2 3">15-R06ZXC-3</strain>
    </source>
</reference>
<organism evidence="2 3">
    <name type="scientific">Thioclava arctica</name>
    <dbReference type="NCBI Taxonomy" id="3238301"/>
    <lineage>
        <taxon>Bacteria</taxon>
        <taxon>Pseudomonadati</taxon>
        <taxon>Pseudomonadota</taxon>
        <taxon>Alphaproteobacteria</taxon>
        <taxon>Rhodobacterales</taxon>
        <taxon>Paracoccaceae</taxon>
        <taxon>Thioclava</taxon>
    </lineage>
</organism>
<proteinExistence type="predicted"/>
<dbReference type="EMBL" id="JBFRYC010000008">
    <property type="protein sequence ID" value="MEX1662625.1"/>
    <property type="molecule type" value="Genomic_DNA"/>
</dbReference>
<evidence type="ECO:0000256" key="1">
    <source>
        <dbReference type="SAM" id="SignalP"/>
    </source>
</evidence>
<evidence type="ECO:0008006" key="4">
    <source>
        <dbReference type="Google" id="ProtNLM"/>
    </source>
</evidence>
<feature type="chain" id="PRO_5047340649" description="DUF2059 domain-containing protein" evidence="1">
    <location>
        <begin position="33"/>
        <end position="259"/>
    </location>
</feature>
<feature type="signal peptide" evidence="1">
    <location>
        <begin position="1"/>
        <end position="32"/>
    </location>
</feature>
<accession>A0ABV3TM20</accession>
<keyword evidence="1" id="KW-0732">Signal</keyword>
<gene>
    <name evidence="2" type="ORF">AB4874_13350</name>
</gene>
<protein>
    <recommendedName>
        <fullName evidence="4">DUF2059 domain-containing protein</fullName>
    </recommendedName>
</protein>
<dbReference type="RefSeq" id="WP_368392352.1">
    <property type="nucleotide sequence ID" value="NZ_JBFRYC010000008.1"/>
</dbReference>
<name>A0ABV3TM20_9RHOB</name>